<gene>
    <name evidence="2" type="ORF">Zmor_026662</name>
</gene>
<evidence type="ECO:0000256" key="1">
    <source>
        <dbReference type="SAM" id="SignalP"/>
    </source>
</evidence>
<evidence type="ECO:0000313" key="2">
    <source>
        <dbReference type="EMBL" id="KAJ3643983.1"/>
    </source>
</evidence>
<accession>A0AA38HUF0</accession>
<dbReference type="Proteomes" id="UP001168821">
    <property type="component" value="Unassembled WGS sequence"/>
</dbReference>
<dbReference type="AlphaFoldDB" id="A0AA38HUF0"/>
<feature type="signal peptide" evidence="1">
    <location>
        <begin position="1"/>
        <end position="19"/>
    </location>
</feature>
<organism evidence="2 3">
    <name type="scientific">Zophobas morio</name>
    <dbReference type="NCBI Taxonomy" id="2755281"/>
    <lineage>
        <taxon>Eukaryota</taxon>
        <taxon>Metazoa</taxon>
        <taxon>Ecdysozoa</taxon>
        <taxon>Arthropoda</taxon>
        <taxon>Hexapoda</taxon>
        <taxon>Insecta</taxon>
        <taxon>Pterygota</taxon>
        <taxon>Neoptera</taxon>
        <taxon>Endopterygota</taxon>
        <taxon>Coleoptera</taxon>
        <taxon>Polyphaga</taxon>
        <taxon>Cucujiformia</taxon>
        <taxon>Tenebrionidae</taxon>
        <taxon>Zophobas</taxon>
    </lineage>
</organism>
<keyword evidence="1" id="KW-0732">Signal</keyword>
<reference evidence="2" key="1">
    <citation type="journal article" date="2023" name="G3 (Bethesda)">
        <title>Whole genome assemblies of Zophobas morio and Tenebrio molitor.</title>
        <authorList>
            <person name="Kaur S."/>
            <person name="Stinson S.A."/>
            <person name="diCenzo G.C."/>
        </authorList>
    </citation>
    <scope>NUCLEOTIDE SEQUENCE</scope>
    <source>
        <strain evidence="2">QUZm001</strain>
    </source>
</reference>
<feature type="chain" id="PRO_5041454755" evidence="1">
    <location>
        <begin position="20"/>
        <end position="454"/>
    </location>
</feature>
<dbReference type="EMBL" id="JALNTZ010000008">
    <property type="protein sequence ID" value="KAJ3643983.1"/>
    <property type="molecule type" value="Genomic_DNA"/>
</dbReference>
<name>A0AA38HUF0_9CUCU</name>
<comment type="caution">
    <text evidence="2">The sequence shown here is derived from an EMBL/GenBank/DDBJ whole genome shotgun (WGS) entry which is preliminary data.</text>
</comment>
<keyword evidence="3" id="KW-1185">Reference proteome</keyword>
<protein>
    <submittedName>
        <fullName evidence="2">Uncharacterized protein</fullName>
    </submittedName>
</protein>
<sequence>MATTSSLFLVILVITPTLQDTANNQIDDTFQEVKSEILQEQTLQNVGGLLNSFMHSEGAKQLGDILSNAATGENAGEILQGLGSVLGQGKGLDPSMLGMLANMVQPHTGNKDDSIDTSLIFSLLGNFVGQSGDTVNLWNYVPMILQTANAFLGPEAAERAKRHSDHADFLPPIIEKLHLLFDHFINSELGKTLFNTLGAEKFIKVFADEEGRMSYRRFVDMLENHSFRKHWISMVTSKIAKVISHFSDPRTRKKYVTTTQHFINSILKSQKYPKSTLFDPNRPTETITNLVDHFAKESLNIKISSLEYVKPIVEYVKELFRMVEKRGMLSVDSQKLSNKLADTINLEVIEPLVRVNRAFRFARKVPACDRYVMCLVNEEPQDDKPSIPGLRPLLSKSSSLIFSWFLSSVTKTSYFDFYGSIVGSKDCQKWYNEACNDFHDEEMRVKREIIHSEL</sequence>
<proteinExistence type="predicted"/>
<evidence type="ECO:0000313" key="3">
    <source>
        <dbReference type="Proteomes" id="UP001168821"/>
    </source>
</evidence>